<dbReference type="Gene3D" id="3.40.50.300">
    <property type="entry name" value="P-loop containing nucleotide triphosphate hydrolases"/>
    <property type="match status" value="2"/>
</dbReference>
<dbReference type="GO" id="GO:0000731">
    <property type="term" value="P:DNA synthesis involved in DNA repair"/>
    <property type="evidence" value="ECO:0007669"/>
    <property type="project" value="TreeGrafter"/>
</dbReference>
<dbReference type="SUPFAM" id="SSF52540">
    <property type="entry name" value="P-loop containing nucleoside triphosphate hydrolases"/>
    <property type="match status" value="1"/>
</dbReference>
<protein>
    <recommendedName>
        <fullName evidence="2">Rad50/SbcC-type AAA domain-containing protein</fullName>
    </recommendedName>
</protein>
<dbReference type="PANTHER" id="PTHR32182:SF0">
    <property type="entry name" value="DNA REPLICATION AND REPAIR PROTEIN RECF"/>
    <property type="match status" value="1"/>
</dbReference>
<dbReference type="InterPro" id="IPR027417">
    <property type="entry name" value="P-loop_NTPase"/>
</dbReference>
<dbReference type="EMBL" id="SNRY01001007">
    <property type="protein sequence ID" value="KAA6334355.1"/>
    <property type="molecule type" value="Genomic_DNA"/>
</dbReference>
<dbReference type="GO" id="GO:0006302">
    <property type="term" value="P:double-strand break repair"/>
    <property type="evidence" value="ECO:0007669"/>
    <property type="project" value="TreeGrafter"/>
</dbReference>
<proteinExistence type="predicted"/>
<evidence type="ECO:0008006" key="2">
    <source>
        <dbReference type="Google" id="ProtNLM"/>
    </source>
</evidence>
<dbReference type="PANTHER" id="PTHR32182">
    <property type="entry name" value="DNA REPLICATION AND REPAIR PROTEIN RECF"/>
    <property type="match status" value="1"/>
</dbReference>
<evidence type="ECO:0000313" key="1">
    <source>
        <dbReference type="EMBL" id="KAA6334355.1"/>
    </source>
</evidence>
<dbReference type="AlphaFoldDB" id="A0A5J4RLU6"/>
<gene>
    <name evidence="1" type="ORF">EZS27_017317</name>
</gene>
<comment type="caution">
    <text evidence="1">The sequence shown here is derived from an EMBL/GenBank/DDBJ whole genome shotgun (WGS) entry which is preliminary data.</text>
</comment>
<name>A0A5J4RLU6_9ZZZZ</name>
<sequence>MKKINNITFKNFKAFFGEEKLTFEGGKNLLLYGENGSGKSSIYWGLYTFLQSSGKKIKEISKYFANFDNTNPVTYESLKNVFSSNTDDSFIELETIDENQVTTRHKIQENFANTNLSTDKTIALANASSDFIHYKLLYNFYDVSHKHELNLWKVFMRDIFPYFRKAETDKYYSTRIEDVLKGVPMSSGGKKVSRIAGRPQTEYVHKIDSLNNDIQKFIYDIETNANEFLKSNFYNDKDEIKIELNYDTKIDYDSVRYNQKNKYKITLFVKVWDENKNDWITIKRPQSFLNEAILTRIAFCVRIGAFRTRLVISDYKILCLDDLLISLDMGNRDKIIQIILNTEDKPSLKFFDDFQKLIFTHDKAFFNLCKQRINLSRKSEDWIFKEMYWDTDIIPHHPFLDNSTDYFERAEKHLKAFDYPAAANALRQGLENLIFNFLPDNERYMLKEGITTEKTLEGMLTSLKKILKTNEQDISMINNLFVYKDHLLNPLSHNNIKTPVYKEELKSILNIIPLLQKMKSNILKEITSNPTVIKFIDISTKDALTHEYFIEIKEHVLKYTLLDGKTYLNKIECIVTKSKLSDGSEKIWNQPYRSLQDCARRIAHYLGTSYSDDVAIISKLYFS</sequence>
<organism evidence="1">
    <name type="scientific">termite gut metagenome</name>
    <dbReference type="NCBI Taxonomy" id="433724"/>
    <lineage>
        <taxon>unclassified sequences</taxon>
        <taxon>metagenomes</taxon>
        <taxon>organismal metagenomes</taxon>
    </lineage>
</organism>
<accession>A0A5J4RLU6</accession>
<reference evidence="1" key="1">
    <citation type="submission" date="2019-03" db="EMBL/GenBank/DDBJ databases">
        <title>Single cell metagenomics reveals metabolic interactions within the superorganism composed of flagellate Streblomastix strix and complex community of Bacteroidetes bacteria on its surface.</title>
        <authorList>
            <person name="Treitli S.C."/>
            <person name="Kolisko M."/>
            <person name="Husnik F."/>
            <person name="Keeling P."/>
            <person name="Hampl V."/>
        </authorList>
    </citation>
    <scope>NUCLEOTIDE SEQUENCE</scope>
    <source>
        <strain evidence="1">STM</strain>
    </source>
</reference>